<name>A0ABY3ZHK8_9RHOB</name>
<proteinExistence type="predicted"/>
<dbReference type="InterPro" id="IPR025982">
    <property type="entry name" value="SieB"/>
</dbReference>
<evidence type="ECO:0000313" key="2">
    <source>
        <dbReference type="EMBL" id="UOA14136.1"/>
    </source>
</evidence>
<keyword evidence="3" id="KW-1185">Reference proteome</keyword>
<evidence type="ECO:0000256" key="1">
    <source>
        <dbReference type="SAM" id="Phobius"/>
    </source>
</evidence>
<dbReference type="Proteomes" id="UP000831019">
    <property type="component" value="Chromosome"/>
</dbReference>
<keyword evidence="1" id="KW-0472">Membrane</keyword>
<evidence type="ECO:0000313" key="3">
    <source>
        <dbReference type="Proteomes" id="UP000831019"/>
    </source>
</evidence>
<keyword evidence="1" id="KW-0812">Transmembrane</keyword>
<gene>
    <name evidence="2" type="ORF">DSM109990_00935</name>
</gene>
<protein>
    <recommendedName>
        <fullName evidence="4">Superinfection exclusion protein B</fullName>
    </recommendedName>
</protein>
<keyword evidence="1" id="KW-1133">Transmembrane helix</keyword>
<reference evidence="3" key="1">
    <citation type="journal article" date="2022" name="Microorganisms">
        <title>Beyond the ABCs#Discovery of Three New Plasmid Types in Rhodobacterales (RepQ, RepY, RepW).</title>
        <authorList>
            <person name="Freese H.M."/>
            <person name="Ringel V."/>
            <person name="Overmann J."/>
            <person name="Petersen J."/>
        </authorList>
    </citation>
    <scope>NUCLEOTIDE SEQUENCE [LARGE SCALE GENOMIC DNA]</scope>
    <source>
        <strain evidence="3">DSM 109990</strain>
    </source>
</reference>
<sequence>MFEQLLTTLSTLKPLTIRVAFAGAVLSGLLLFVPVEALSYLELEQFVSSSRTSIAFLFIFSICALASEVFFAVYDGLARWWKKNRYRRYLRYQLSQLSSDEKEVLKKFINEDRSTFHFALSAGIAPSLEAKQILMRSSNLGVPGSGDRFPFMIQPEARKIILRKPTLLS</sequence>
<accession>A0ABY3ZHK8</accession>
<dbReference type="RefSeq" id="WP_243262561.1">
    <property type="nucleotide sequence ID" value="NZ_CP085144.1"/>
</dbReference>
<dbReference type="EMBL" id="CP085144">
    <property type="protein sequence ID" value="UOA14136.1"/>
    <property type="molecule type" value="Genomic_DNA"/>
</dbReference>
<evidence type="ECO:0008006" key="4">
    <source>
        <dbReference type="Google" id="ProtNLM"/>
    </source>
</evidence>
<organism evidence="2 3">
    <name type="scientific">Sulfitobacter dubius</name>
    <dbReference type="NCBI Taxonomy" id="218673"/>
    <lineage>
        <taxon>Bacteria</taxon>
        <taxon>Pseudomonadati</taxon>
        <taxon>Pseudomonadota</taxon>
        <taxon>Alphaproteobacteria</taxon>
        <taxon>Rhodobacterales</taxon>
        <taxon>Roseobacteraceae</taxon>
        <taxon>Sulfitobacter</taxon>
    </lineage>
</organism>
<dbReference type="Pfam" id="PF14163">
    <property type="entry name" value="SieB"/>
    <property type="match status" value="1"/>
</dbReference>
<feature type="transmembrane region" description="Helical" evidence="1">
    <location>
        <begin position="54"/>
        <end position="77"/>
    </location>
</feature>
<feature type="transmembrane region" description="Helical" evidence="1">
    <location>
        <begin position="15"/>
        <end position="34"/>
    </location>
</feature>